<organism evidence="3 4">
    <name type="scientific">Cucurbita moschata</name>
    <name type="common">Winter crookneck squash</name>
    <name type="synonym">Cucurbita pepo var. moschata</name>
    <dbReference type="NCBI Taxonomy" id="3662"/>
    <lineage>
        <taxon>Eukaryota</taxon>
        <taxon>Viridiplantae</taxon>
        <taxon>Streptophyta</taxon>
        <taxon>Embryophyta</taxon>
        <taxon>Tracheophyta</taxon>
        <taxon>Spermatophyta</taxon>
        <taxon>Magnoliopsida</taxon>
        <taxon>eudicotyledons</taxon>
        <taxon>Gunneridae</taxon>
        <taxon>Pentapetalae</taxon>
        <taxon>rosids</taxon>
        <taxon>fabids</taxon>
        <taxon>Cucurbitales</taxon>
        <taxon>Cucurbitaceae</taxon>
        <taxon>Cucurbiteae</taxon>
        <taxon>Cucurbita</taxon>
    </lineage>
</organism>
<evidence type="ECO:0000256" key="2">
    <source>
        <dbReference type="ARBA" id="ARBA00022553"/>
    </source>
</evidence>
<protein>
    <submittedName>
        <fullName evidence="4">Uncharacterized protein LOC111432627 isoform X2</fullName>
    </submittedName>
</protein>
<proteinExistence type="predicted"/>
<evidence type="ECO:0000313" key="3">
    <source>
        <dbReference type="Proteomes" id="UP000504609"/>
    </source>
</evidence>
<dbReference type="Gene3D" id="1.10.1200.10">
    <property type="entry name" value="ACP-like"/>
    <property type="match status" value="1"/>
</dbReference>
<evidence type="ECO:0000313" key="4">
    <source>
        <dbReference type="RefSeq" id="XP_022925341.1"/>
    </source>
</evidence>
<keyword evidence="2" id="KW-0597">Phosphoprotein</keyword>
<dbReference type="RefSeq" id="XP_022925341.1">
    <property type="nucleotide sequence ID" value="XM_023069573.1"/>
</dbReference>
<dbReference type="Proteomes" id="UP000504609">
    <property type="component" value="Unplaced"/>
</dbReference>
<evidence type="ECO:0000256" key="1">
    <source>
        <dbReference type="ARBA" id="ARBA00022450"/>
    </source>
</evidence>
<dbReference type="InterPro" id="IPR003231">
    <property type="entry name" value="ACP"/>
</dbReference>
<dbReference type="AlphaFoldDB" id="A0A6J1EBY5"/>
<sequence>MFSRIHDGITIAVHTSASLSSNSAGATLRICLPVHITVAATLVGSSSDEIVDRVIGLVKKFDRVVACKVTETADFQKDLSLDSLDRVDVTA</sequence>
<gene>
    <name evidence="4" type="primary">LOC111432627</name>
</gene>
<keyword evidence="3" id="KW-1185">Reference proteome</keyword>
<dbReference type="GO" id="GO:0000036">
    <property type="term" value="F:acyl carrier activity"/>
    <property type="evidence" value="ECO:0007669"/>
    <property type="project" value="TreeGrafter"/>
</dbReference>
<dbReference type="GO" id="GO:0005739">
    <property type="term" value="C:mitochondrion"/>
    <property type="evidence" value="ECO:0007669"/>
    <property type="project" value="TreeGrafter"/>
</dbReference>
<reference evidence="4" key="1">
    <citation type="submission" date="2025-08" db="UniProtKB">
        <authorList>
            <consortium name="RefSeq"/>
        </authorList>
    </citation>
    <scope>IDENTIFICATION</scope>
    <source>
        <tissue evidence="4">Young leaves</tissue>
    </source>
</reference>
<name>A0A6J1EBY5_CUCMO</name>
<dbReference type="PANTHER" id="PTHR20863">
    <property type="entry name" value="ACYL CARRIER PROTEIN"/>
    <property type="match status" value="1"/>
</dbReference>
<accession>A0A6J1EBY5</accession>
<keyword evidence="1" id="KW-0596">Phosphopantetheine</keyword>
<dbReference type="InterPro" id="IPR036736">
    <property type="entry name" value="ACP-like_sf"/>
</dbReference>
<dbReference type="GO" id="GO:0000035">
    <property type="term" value="F:acyl binding"/>
    <property type="evidence" value="ECO:0007669"/>
    <property type="project" value="TreeGrafter"/>
</dbReference>
<dbReference type="PANTHER" id="PTHR20863:SF60">
    <property type="entry name" value="ACYL CARRIER PROTEIN 3, MITOCHONDRIAL"/>
    <property type="match status" value="1"/>
</dbReference>
<dbReference type="GeneID" id="111432627"/>